<keyword evidence="2" id="KW-1185">Reference proteome</keyword>
<dbReference type="AlphaFoldDB" id="A0A183TUY7"/>
<protein>
    <submittedName>
        <fullName evidence="3">Gag-pol polyprotein</fullName>
    </submittedName>
</protein>
<proteinExistence type="predicted"/>
<reference evidence="3" key="1">
    <citation type="submission" date="2016-06" db="UniProtKB">
        <authorList>
            <consortium name="WormBaseParasite"/>
        </authorList>
    </citation>
    <scope>IDENTIFICATION</scope>
</reference>
<sequence>LRTNFEVIERVIRELTTLVKNVAECNLRGRSKEFTLKNENKVKGRKPCAFCQGEHWNNQCSEYPDVKSRTKRGIEAKLCFNCLGTGHQRNDGYESALKTARTEVYELHAKNIKVEETLKKIEVIVINLQKKNEATRGSLILKKPRVDFKNNHEFEEEISRLRGRYDELSKLLKCADELPAKLEAEATDTAHVDILHRKVEMLDQQLNEKNVELLQLDQRRNDAERSFGEHKQWLRDANYRIGELTSEVNEKE</sequence>
<keyword evidence="1" id="KW-0175">Coiled coil</keyword>
<evidence type="ECO:0000256" key="1">
    <source>
        <dbReference type="SAM" id="Coils"/>
    </source>
</evidence>
<feature type="coiled-coil region" evidence="1">
    <location>
        <begin position="151"/>
        <end position="226"/>
    </location>
</feature>
<dbReference type="Proteomes" id="UP000050794">
    <property type="component" value="Unassembled WGS sequence"/>
</dbReference>
<accession>A0A183TUY7</accession>
<organism evidence="2 3">
    <name type="scientific">Toxocara canis</name>
    <name type="common">Canine roundworm</name>
    <dbReference type="NCBI Taxonomy" id="6265"/>
    <lineage>
        <taxon>Eukaryota</taxon>
        <taxon>Metazoa</taxon>
        <taxon>Ecdysozoa</taxon>
        <taxon>Nematoda</taxon>
        <taxon>Chromadorea</taxon>
        <taxon>Rhabditida</taxon>
        <taxon>Spirurina</taxon>
        <taxon>Ascaridomorpha</taxon>
        <taxon>Ascaridoidea</taxon>
        <taxon>Toxocaridae</taxon>
        <taxon>Toxocara</taxon>
    </lineage>
</organism>
<dbReference type="WBParaSite" id="TCNE_0000005601-mRNA-1">
    <property type="protein sequence ID" value="TCNE_0000005601-mRNA-1"/>
    <property type="gene ID" value="TCNE_0000005601"/>
</dbReference>
<name>A0A183TUY7_TOXCA</name>
<evidence type="ECO:0000313" key="3">
    <source>
        <dbReference type="WBParaSite" id="TCNE_0000005601-mRNA-1"/>
    </source>
</evidence>
<evidence type="ECO:0000313" key="2">
    <source>
        <dbReference type="Proteomes" id="UP000050794"/>
    </source>
</evidence>